<reference evidence="3 4" key="1">
    <citation type="submission" date="2024-01" db="EMBL/GenBank/DDBJ databases">
        <title>The genomes of 5 underutilized Papilionoideae crops provide insights into root nodulation and disease resistanc.</title>
        <authorList>
            <person name="Jiang F."/>
        </authorList>
    </citation>
    <scope>NUCLEOTIDE SEQUENCE [LARGE SCALE GENOMIC DNA]</scope>
    <source>
        <strain evidence="3">LVBAO_FW01</strain>
        <tissue evidence="3">Leaves</tissue>
    </source>
</reference>
<proteinExistence type="predicted"/>
<keyword evidence="2" id="KW-1133">Transmembrane helix</keyword>
<accession>A0AAN9KDC7</accession>
<name>A0AAN9KDC7_CANGL</name>
<dbReference type="AlphaFoldDB" id="A0AAN9KDC7"/>
<organism evidence="3 4">
    <name type="scientific">Canavalia gladiata</name>
    <name type="common">Sword bean</name>
    <name type="synonym">Dolichos gladiatus</name>
    <dbReference type="NCBI Taxonomy" id="3824"/>
    <lineage>
        <taxon>Eukaryota</taxon>
        <taxon>Viridiplantae</taxon>
        <taxon>Streptophyta</taxon>
        <taxon>Embryophyta</taxon>
        <taxon>Tracheophyta</taxon>
        <taxon>Spermatophyta</taxon>
        <taxon>Magnoliopsida</taxon>
        <taxon>eudicotyledons</taxon>
        <taxon>Gunneridae</taxon>
        <taxon>Pentapetalae</taxon>
        <taxon>rosids</taxon>
        <taxon>fabids</taxon>
        <taxon>Fabales</taxon>
        <taxon>Fabaceae</taxon>
        <taxon>Papilionoideae</taxon>
        <taxon>50 kb inversion clade</taxon>
        <taxon>NPAAA clade</taxon>
        <taxon>indigoferoid/millettioid clade</taxon>
        <taxon>Phaseoleae</taxon>
        <taxon>Canavalia</taxon>
    </lineage>
</organism>
<comment type="caution">
    <text evidence="3">The sequence shown here is derived from an EMBL/GenBank/DDBJ whole genome shotgun (WGS) entry which is preliminary data.</text>
</comment>
<feature type="region of interest" description="Disordered" evidence="1">
    <location>
        <begin position="121"/>
        <end position="168"/>
    </location>
</feature>
<evidence type="ECO:0000313" key="4">
    <source>
        <dbReference type="Proteomes" id="UP001367508"/>
    </source>
</evidence>
<evidence type="ECO:0000256" key="2">
    <source>
        <dbReference type="SAM" id="Phobius"/>
    </source>
</evidence>
<evidence type="ECO:0000313" key="3">
    <source>
        <dbReference type="EMBL" id="KAK7314924.1"/>
    </source>
</evidence>
<keyword evidence="2" id="KW-0472">Membrane</keyword>
<dbReference type="Proteomes" id="UP001367508">
    <property type="component" value="Unassembled WGS sequence"/>
</dbReference>
<protein>
    <submittedName>
        <fullName evidence="3">Uncharacterized protein</fullName>
    </submittedName>
</protein>
<feature type="compositionally biased region" description="Polar residues" evidence="1">
    <location>
        <begin position="122"/>
        <end position="132"/>
    </location>
</feature>
<gene>
    <name evidence="3" type="ORF">VNO77_33454</name>
</gene>
<sequence>MVYLHSRPLHNLNLVPLVGFNAYDKRMSFHVSITAQGADFRSESGLKFQYLVQFTKREFRQKKGRLLHDCYNNSAFPLFLVSFGLVPTVLGLQNFPILMDRLQLKPDIWVQQAWEELKKAKNGSQTSFTSGDNPDENSQKKDSPRETQRARRDSRAKELPVSEQKPVNCQRAQISQNATSLSFFFPNSLYTPYLTMVS</sequence>
<dbReference type="EMBL" id="JAYMYQ010000008">
    <property type="protein sequence ID" value="KAK7314924.1"/>
    <property type="molecule type" value="Genomic_DNA"/>
</dbReference>
<feature type="transmembrane region" description="Helical" evidence="2">
    <location>
        <begin position="75"/>
        <end position="95"/>
    </location>
</feature>
<keyword evidence="2" id="KW-0812">Transmembrane</keyword>
<feature type="compositionally biased region" description="Basic and acidic residues" evidence="1">
    <location>
        <begin position="137"/>
        <end position="160"/>
    </location>
</feature>
<keyword evidence="4" id="KW-1185">Reference proteome</keyword>
<evidence type="ECO:0000256" key="1">
    <source>
        <dbReference type="SAM" id="MobiDB-lite"/>
    </source>
</evidence>